<accession>A0A9D0ZBX1</accession>
<reference evidence="1" key="2">
    <citation type="journal article" date="2021" name="PeerJ">
        <title>Extensive microbial diversity within the chicken gut microbiome revealed by metagenomics and culture.</title>
        <authorList>
            <person name="Gilroy R."/>
            <person name="Ravi A."/>
            <person name="Getino M."/>
            <person name="Pursley I."/>
            <person name="Horton D.L."/>
            <person name="Alikhan N.F."/>
            <person name="Baker D."/>
            <person name="Gharbi K."/>
            <person name="Hall N."/>
            <person name="Watson M."/>
            <person name="Adriaenssens E.M."/>
            <person name="Foster-Nyarko E."/>
            <person name="Jarju S."/>
            <person name="Secka A."/>
            <person name="Antonio M."/>
            <person name="Oren A."/>
            <person name="Chaudhuri R.R."/>
            <person name="La Ragione R."/>
            <person name="Hildebrand F."/>
            <person name="Pallen M.J."/>
        </authorList>
    </citation>
    <scope>NUCLEOTIDE SEQUENCE</scope>
    <source>
        <strain evidence="1">ChiBcolR7-354</strain>
    </source>
</reference>
<name>A0A9D0ZBX1_9FIRM</name>
<dbReference type="EMBL" id="DVGA01000011">
    <property type="protein sequence ID" value="HIQ77763.1"/>
    <property type="molecule type" value="Genomic_DNA"/>
</dbReference>
<gene>
    <name evidence="1" type="ORF">IAB77_00720</name>
</gene>
<protein>
    <submittedName>
        <fullName evidence="1">DUF3795 domain-containing protein</fullName>
    </submittedName>
</protein>
<dbReference type="AlphaFoldDB" id="A0A9D0ZBX1"/>
<sequence>MNGFERGNSLLSLCGLNCGLCPMRLGGHCGGCGNGNQSCKIARCSLEHGGVEYCCECVGYPCEKYERIDEYDSFFTHRRQKADLEKVIAVGVERYNREQEEKIRLLSFLLDNFNDGRRRSFFCTAVNLLELPEIHEALDEIRASAGLALLPLRERSSYVSEVLQRIAGRRNVDLKLRKKA</sequence>
<evidence type="ECO:0000313" key="1">
    <source>
        <dbReference type="EMBL" id="HIQ77763.1"/>
    </source>
</evidence>
<organism evidence="1 2">
    <name type="scientific">Candidatus Scatomorpha intestinavium</name>
    <dbReference type="NCBI Taxonomy" id="2840922"/>
    <lineage>
        <taxon>Bacteria</taxon>
        <taxon>Bacillati</taxon>
        <taxon>Bacillota</taxon>
        <taxon>Clostridia</taxon>
        <taxon>Eubacteriales</taxon>
        <taxon>Candidatus Scatomorpha</taxon>
    </lineage>
</organism>
<reference evidence="1" key="1">
    <citation type="submission" date="2020-10" db="EMBL/GenBank/DDBJ databases">
        <authorList>
            <person name="Gilroy R."/>
        </authorList>
    </citation>
    <scope>NUCLEOTIDE SEQUENCE</scope>
    <source>
        <strain evidence="1">ChiBcolR7-354</strain>
    </source>
</reference>
<dbReference type="Proteomes" id="UP000824262">
    <property type="component" value="Unassembled WGS sequence"/>
</dbReference>
<evidence type="ECO:0000313" key="2">
    <source>
        <dbReference type="Proteomes" id="UP000824262"/>
    </source>
</evidence>
<proteinExistence type="predicted"/>
<comment type="caution">
    <text evidence="1">The sequence shown here is derived from an EMBL/GenBank/DDBJ whole genome shotgun (WGS) entry which is preliminary data.</text>
</comment>